<reference evidence="4" key="2">
    <citation type="submission" date="2010-04" db="EMBL/GenBank/DDBJ databases">
        <authorList>
            <person name="Buell R."/>
            <person name="Hamilton J."/>
            <person name="Hostetler J."/>
        </authorList>
    </citation>
    <scope>NUCLEOTIDE SEQUENCE [LARGE SCALE GENOMIC DNA]</scope>
    <source>
        <strain evidence="4">DAOM:BR144</strain>
    </source>
</reference>
<dbReference type="Pfam" id="PF21203">
    <property type="entry name" value="ECM10"/>
    <property type="match status" value="1"/>
</dbReference>
<reference evidence="4" key="1">
    <citation type="journal article" date="2010" name="Genome Biol.">
        <title>Genome sequence of the necrotrophic plant pathogen Pythium ultimum reveals original pathogenicity mechanisms and effector repertoire.</title>
        <authorList>
            <person name="Levesque C.A."/>
            <person name="Brouwer H."/>
            <person name="Cano L."/>
            <person name="Hamilton J.P."/>
            <person name="Holt C."/>
            <person name="Huitema E."/>
            <person name="Raffaele S."/>
            <person name="Robideau G.P."/>
            <person name="Thines M."/>
            <person name="Win J."/>
            <person name="Zerillo M.M."/>
            <person name="Beakes G.W."/>
            <person name="Boore J.L."/>
            <person name="Busam D."/>
            <person name="Dumas B."/>
            <person name="Ferriera S."/>
            <person name="Fuerstenberg S.I."/>
            <person name="Gachon C.M."/>
            <person name="Gaulin E."/>
            <person name="Govers F."/>
            <person name="Grenville-Briggs L."/>
            <person name="Horner N."/>
            <person name="Hostetler J."/>
            <person name="Jiang R.H."/>
            <person name="Johnson J."/>
            <person name="Krajaejun T."/>
            <person name="Lin H."/>
            <person name="Meijer H.J."/>
            <person name="Moore B."/>
            <person name="Morris P."/>
            <person name="Phuntmart V."/>
            <person name="Puiu D."/>
            <person name="Shetty J."/>
            <person name="Stajich J.E."/>
            <person name="Tripathy S."/>
            <person name="Wawra S."/>
            <person name="van West P."/>
            <person name="Whitty B.R."/>
            <person name="Coutinho P.M."/>
            <person name="Henrissat B."/>
            <person name="Martin F."/>
            <person name="Thomas P.D."/>
            <person name="Tyler B.M."/>
            <person name="De Vries R.P."/>
            <person name="Kamoun S."/>
            <person name="Yandell M."/>
            <person name="Tisserat N."/>
            <person name="Buell C.R."/>
        </authorList>
    </citation>
    <scope>NUCLEOTIDE SEQUENCE</scope>
    <source>
        <strain evidence="4">DAOM:BR144</strain>
    </source>
</reference>
<evidence type="ECO:0000313" key="3">
    <source>
        <dbReference type="EnsemblProtists" id="PYU1_T009276"/>
    </source>
</evidence>
<reference evidence="3" key="3">
    <citation type="submission" date="2015-02" db="UniProtKB">
        <authorList>
            <consortium name="EnsemblProtists"/>
        </authorList>
    </citation>
    <scope>IDENTIFICATION</scope>
    <source>
        <strain evidence="3">DAOM BR144</strain>
    </source>
</reference>
<dbReference type="STRING" id="431595.K3WWC8"/>
<dbReference type="VEuPathDB" id="FungiDB:PYU1_G009258"/>
<evidence type="ECO:0000313" key="4">
    <source>
        <dbReference type="Proteomes" id="UP000019132"/>
    </source>
</evidence>
<name>K3WWC8_GLOUD</name>
<dbReference type="PANTHER" id="PTHR39219">
    <property type="entry name" value="ER MEMBRANE PROTEIN COMPLEX SUBUNIT 10"/>
    <property type="match status" value="1"/>
</dbReference>
<protein>
    <recommendedName>
        <fullName evidence="5">ER membrane protein complex subunit 10</fullName>
    </recommendedName>
</protein>
<proteinExistence type="predicted"/>
<dbReference type="eggNOG" id="ENOG502RDD0">
    <property type="taxonomic scope" value="Eukaryota"/>
</dbReference>
<organism evidence="3 4">
    <name type="scientific">Globisporangium ultimum (strain ATCC 200006 / CBS 805.95 / DAOM BR144)</name>
    <name type="common">Pythium ultimum</name>
    <dbReference type="NCBI Taxonomy" id="431595"/>
    <lineage>
        <taxon>Eukaryota</taxon>
        <taxon>Sar</taxon>
        <taxon>Stramenopiles</taxon>
        <taxon>Oomycota</taxon>
        <taxon>Peronosporomycetes</taxon>
        <taxon>Pythiales</taxon>
        <taxon>Pythiaceae</taxon>
        <taxon>Globisporangium</taxon>
    </lineage>
</organism>
<sequence>MKMHMTLFVLAALLALVAVSPAVADPREVENAEFKEEFGEEFDERVSRSSDVDSRFEFALEHNIPSKASGASFTPRGNVEIVLSATLPKPKVTFSELPNFSSDDTDYLEMLLQKNRHYIVRARSDPADPTSPYVMTSIPMCMLAGTRMRENFAFHLSDTGKLVAIEYLTPYVPPAACAEYKKRDLKNVKFGAFGNVLKAQNGPSPPKQIVPKKERAPQGVKPIKSDEEPTEEVENQSFLRKYWYFVLPLVLFSLFGSDGGAPPPAGGAAPAAGGGGGARRR</sequence>
<keyword evidence="2" id="KW-0732">Signal</keyword>
<dbReference type="EnsemblProtists" id="PYU1_T009276">
    <property type="protein sequence ID" value="PYU1_T009276"/>
    <property type="gene ID" value="PYU1_G009258"/>
</dbReference>
<dbReference type="PANTHER" id="PTHR39219:SF1">
    <property type="entry name" value="ER MEMBRANE PROTEIN COMPLEX SUBUNIT 10"/>
    <property type="match status" value="1"/>
</dbReference>
<feature type="chain" id="PRO_5003872509" description="ER membrane protein complex subunit 10" evidence="2">
    <location>
        <begin position="25"/>
        <end position="281"/>
    </location>
</feature>
<dbReference type="EMBL" id="GL376632">
    <property type="status" value="NOT_ANNOTATED_CDS"/>
    <property type="molecule type" value="Genomic_DNA"/>
</dbReference>
<dbReference type="InParanoid" id="K3WWC8"/>
<evidence type="ECO:0000256" key="1">
    <source>
        <dbReference type="SAM" id="MobiDB-lite"/>
    </source>
</evidence>
<dbReference type="AlphaFoldDB" id="K3WWC8"/>
<dbReference type="CDD" id="cd22209">
    <property type="entry name" value="EMC10"/>
    <property type="match status" value="1"/>
</dbReference>
<dbReference type="HOGENOM" id="CLU_088415_0_0_1"/>
<feature type="region of interest" description="Disordered" evidence="1">
    <location>
        <begin position="262"/>
        <end position="281"/>
    </location>
</feature>
<dbReference type="Proteomes" id="UP000019132">
    <property type="component" value="Unassembled WGS sequence"/>
</dbReference>
<dbReference type="OMA" id="AFHVNEV"/>
<feature type="region of interest" description="Disordered" evidence="1">
    <location>
        <begin position="201"/>
        <end position="231"/>
    </location>
</feature>
<evidence type="ECO:0000256" key="2">
    <source>
        <dbReference type="SAM" id="SignalP"/>
    </source>
</evidence>
<evidence type="ECO:0008006" key="5">
    <source>
        <dbReference type="Google" id="ProtNLM"/>
    </source>
</evidence>
<feature type="compositionally biased region" description="Gly residues" evidence="1">
    <location>
        <begin position="272"/>
        <end position="281"/>
    </location>
</feature>
<keyword evidence="4" id="KW-1185">Reference proteome</keyword>
<feature type="signal peptide" evidence="2">
    <location>
        <begin position="1"/>
        <end position="24"/>
    </location>
</feature>
<accession>K3WWC8</accession>